<dbReference type="STRING" id="1236971.JCM9152_1217"/>
<reference evidence="3" key="1">
    <citation type="journal article" date="2014" name="Genome Announc.">
        <title>Draft Genome Sequences of Three Alkaliphilic Bacillus Strains, Bacillus wakoensis JCM 9140T, Bacillus akibai JCM 9157T, and Bacillus hemicellulosilyticus JCM 9152T.</title>
        <authorList>
            <person name="Yuki M."/>
            <person name="Oshima K."/>
            <person name="Suda W."/>
            <person name="Oshida Y."/>
            <person name="Kitamura K."/>
            <person name="Iida T."/>
            <person name="Hattori M."/>
            <person name="Ohkuma M."/>
        </authorList>
    </citation>
    <scope>NUCLEOTIDE SEQUENCE [LARGE SCALE GENOMIC DNA]</scope>
    <source>
        <strain evidence="3">JCM 9152</strain>
    </source>
</reference>
<evidence type="ECO:0000313" key="4">
    <source>
        <dbReference type="Proteomes" id="UP000018895"/>
    </source>
</evidence>
<dbReference type="EMBL" id="BAUU01000007">
    <property type="protein sequence ID" value="GAE29831.1"/>
    <property type="molecule type" value="Genomic_DNA"/>
</dbReference>
<keyword evidence="4" id="KW-1185">Reference proteome</keyword>
<feature type="domain" description="Purine catabolism PurC-like" evidence="1">
    <location>
        <begin position="15"/>
        <end position="132"/>
    </location>
</feature>
<dbReference type="Pfam" id="PF13556">
    <property type="entry name" value="HTH_30"/>
    <property type="match status" value="1"/>
</dbReference>
<evidence type="ECO:0000259" key="1">
    <source>
        <dbReference type="Pfam" id="PF07905"/>
    </source>
</evidence>
<dbReference type="InterPro" id="IPR042070">
    <property type="entry name" value="PucR_C-HTH_sf"/>
</dbReference>
<dbReference type="InterPro" id="IPR025736">
    <property type="entry name" value="PucR_C-HTH_dom"/>
</dbReference>
<dbReference type="AlphaFoldDB" id="W4QCP8"/>
<dbReference type="InterPro" id="IPR012914">
    <property type="entry name" value="PucR_dom"/>
</dbReference>
<feature type="domain" description="PucR C-terminal helix-turn-helix" evidence="2">
    <location>
        <begin position="476"/>
        <end position="533"/>
    </location>
</feature>
<dbReference type="InterPro" id="IPR051448">
    <property type="entry name" value="CdaR-like_regulators"/>
</dbReference>
<sequence>MSDVMNRRGLTIKGLLELEPLEGARLVAGYTNVNQVISRVNIVGSPDVLNFVRPQEFMMTTGYPFRDHVEELVDLLPQLKEKNVAGVGIKVQRFIDEIPQSFIEKANELHFPVVEILPTAVFSDIVRVAMEEVFYQESEHLMTLYNRVQECTKQMAAGKEIRDVIYHLEELMGNPVVVYDFDRTIIAPLFEDVLEEFELRKTVQALETKAGSGIRGIKIRDETFSCIAIPLTSETTLSHTAFIACIETNYELTEVDCLTIEKMSTMLNMELANIAARKQIEKRYMNQFLKDVLLGEVTSDVDMEIRTQSLDLDFERKWYQVFIMDVKDKGALKEEFTYMVSTLSKAIKGQLYGTVLLGEFTFLLIDHTKKSLERSFGLIQKEVDRFTSYKNMQESYTLCVGDHVHDIKNIQESYHKAVKVNTIRQQYTTDKKVIHYQDLHLYRLLYLIPEGTEVIQYTEEILGVLERASKKSVNYIETLEAYFQANRNIRVTAETLYTHYNTVVYRMEKISSLLNVDIDDPEVSLELQVALKLRKMNQSQMKKVKPLAQRKYS</sequence>
<dbReference type="PANTHER" id="PTHR33744:SF1">
    <property type="entry name" value="DNA-BINDING TRANSCRIPTIONAL ACTIVATOR ADER"/>
    <property type="match status" value="1"/>
</dbReference>
<evidence type="ECO:0000313" key="3">
    <source>
        <dbReference type="EMBL" id="GAE29831.1"/>
    </source>
</evidence>
<proteinExistence type="predicted"/>
<protein>
    <submittedName>
        <fullName evidence="3">Regulator of polyketide synthase expression</fullName>
    </submittedName>
</protein>
<accession>W4QCP8</accession>
<dbReference type="Gene3D" id="1.10.10.2840">
    <property type="entry name" value="PucR C-terminal helix-turn-helix domain"/>
    <property type="match status" value="1"/>
</dbReference>
<dbReference type="Proteomes" id="UP000018895">
    <property type="component" value="Unassembled WGS sequence"/>
</dbReference>
<name>W4QCP8_9BACI</name>
<evidence type="ECO:0000259" key="2">
    <source>
        <dbReference type="Pfam" id="PF13556"/>
    </source>
</evidence>
<organism evidence="3 4">
    <name type="scientific">Halalkalibacter hemicellulosilyticusJCM 9152</name>
    <dbReference type="NCBI Taxonomy" id="1236971"/>
    <lineage>
        <taxon>Bacteria</taxon>
        <taxon>Bacillati</taxon>
        <taxon>Bacillota</taxon>
        <taxon>Bacilli</taxon>
        <taxon>Bacillales</taxon>
        <taxon>Bacillaceae</taxon>
        <taxon>Halalkalibacter</taxon>
    </lineage>
</organism>
<comment type="caution">
    <text evidence="3">The sequence shown here is derived from an EMBL/GenBank/DDBJ whole genome shotgun (WGS) entry which is preliminary data.</text>
</comment>
<dbReference type="Pfam" id="PF07905">
    <property type="entry name" value="PucR"/>
    <property type="match status" value="1"/>
</dbReference>
<dbReference type="PANTHER" id="PTHR33744">
    <property type="entry name" value="CARBOHYDRATE DIACID REGULATOR"/>
    <property type="match status" value="1"/>
</dbReference>
<gene>
    <name evidence="3" type="ORF">JCM9152_1217</name>
</gene>